<name>A0A1T4K5K0_VIBCI</name>
<keyword evidence="8 10" id="KW-0472">Membrane</keyword>
<evidence type="ECO:0000256" key="5">
    <source>
        <dbReference type="ARBA" id="ARBA00022723"/>
    </source>
</evidence>
<keyword evidence="2 10" id="KW-0444">Lipid biosynthesis</keyword>
<evidence type="ECO:0000256" key="6">
    <source>
        <dbReference type="ARBA" id="ARBA00022801"/>
    </source>
</evidence>
<dbReference type="SUPFAM" id="SSF56300">
    <property type="entry name" value="Metallo-dependent phosphatases"/>
    <property type="match status" value="1"/>
</dbReference>
<dbReference type="InterPro" id="IPR010138">
    <property type="entry name" value="UDP-diacylglucosamine_Hdrlase"/>
</dbReference>
<comment type="cofactor">
    <cofactor evidence="10">
        <name>Mn(2+)</name>
        <dbReference type="ChEBI" id="CHEBI:29035"/>
    </cofactor>
    <text evidence="10">Binds 2 Mn(2+) ions per subunit in a binuclear metal center.</text>
</comment>
<proteinExistence type="inferred from homology"/>
<dbReference type="GO" id="GO:0019897">
    <property type="term" value="C:extrinsic component of plasma membrane"/>
    <property type="evidence" value="ECO:0007669"/>
    <property type="project" value="UniProtKB-UniRule"/>
</dbReference>
<keyword evidence="5 10" id="KW-0479">Metal-binding</keyword>
<dbReference type="NCBIfam" id="NF003743">
    <property type="entry name" value="PRK05340.1"/>
    <property type="match status" value="1"/>
</dbReference>
<accession>A0A1T4K5K0</accession>
<gene>
    <name evidence="10" type="primary">lpxH</name>
    <name evidence="12" type="ORF">SAMN02745782_00009</name>
</gene>
<evidence type="ECO:0000256" key="9">
    <source>
        <dbReference type="ARBA" id="ARBA00023211"/>
    </source>
</evidence>
<dbReference type="Gene3D" id="3.60.21.10">
    <property type="match status" value="1"/>
</dbReference>
<feature type="domain" description="Calcineurin-like phosphoesterase" evidence="11">
    <location>
        <begin position="9"/>
        <end position="207"/>
    </location>
</feature>
<dbReference type="STRING" id="1123491.SAMN02745782_00009"/>
<dbReference type="UniPathway" id="UPA00359">
    <property type="reaction ID" value="UER00480"/>
</dbReference>
<keyword evidence="4 10" id="KW-0441">Lipid A biosynthesis</keyword>
<evidence type="ECO:0000313" key="13">
    <source>
        <dbReference type="Proteomes" id="UP000190834"/>
    </source>
</evidence>
<evidence type="ECO:0000256" key="7">
    <source>
        <dbReference type="ARBA" id="ARBA00023098"/>
    </source>
</evidence>
<protein>
    <recommendedName>
        <fullName evidence="10">UDP-2,3-diacylglucosamine hydrolase</fullName>
        <ecNumber evidence="10">3.6.1.54</ecNumber>
    </recommendedName>
    <alternativeName>
        <fullName evidence="10">UDP-2,3-diacylglucosamine diphosphatase</fullName>
    </alternativeName>
</protein>
<keyword evidence="9 10" id="KW-0464">Manganese</keyword>
<dbReference type="PANTHER" id="PTHR34990">
    <property type="entry name" value="UDP-2,3-DIACYLGLUCOSAMINE HYDROLASE-RELATED"/>
    <property type="match status" value="1"/>
</dbReference>
<dbReference type="NCBIfam" id="TIGR01854">
    <property type="entry name" value="lipid_A_lpxH"/>
    <property type="match status" value="1"/>
</dbReference>
<dbReference type="EC" id="3.6.1.54" evidence="10"/>
<feature type="binding site" evidence="10">
    <location>
        <position position="172"/>
    </location>
    <ligand>
        <name>substrate</name>
    </ligand>
</feature>
<dbReference type="Proteomes" id="UP000190834">
    <property type="component" value="Unassembled WGS sequence"/>
</dbReference>
<dbReference type="GO" id="GO:0030145">
    <property type="term" value="F:manganese ion binding"/>
    <property type="evidence" value="ECO:0007669"/>
    <property type="project" value="UniProtKB-UniRule"/>
</dbReference>
<dbReference type="InterPro" id="IPR029052">
    <property type="entry name" value="Metallo-depent_PP-like"/>
</dbReference>
<dbReference type="InterPro" id="IPR043461">
    <property type="entry name" value="LpxH-like"/>
</dbReference>
<feature type="binding site" evidence="10">
    <location>
        <position position="122"/>
    </location>
    <ligand>
        <name>Mn(2+)</name>
        <dbReference type="ChEBI" id="CHEBI:29035"/>
        <label>2</label>
    </ligand>
</feature>
<feature type="binding site" evidence="10">
    <location>
        <position position="87"/>
    </location>
    <ligand>
        <name>Mn(2+)</name>
        <dbReference type="ChEBI" id="CHEBI:29035"/>
        <label>2</label>
    </ligand>
</feature>
<comment type="catalytic activity">
    <reaction evidence="10">
        <text>UDP-2-N,3-O-bis[(3R)-3-hydroxytetradecanoyl]-alpha-D-glucosamine + H2O = 2-N,3-O-bis[(3R)-3-hydroxytetradecanoyl]-alpha-D-glucosaminyl 1-phosphate + UMP + 2 H(+)</text>
        <dbReference type="Rhea" id="RHEA:25213"/>
        <dbReference type="ChEBI" id="CHEBI:15377"/>
        <dbReference type="ChEBI" id="CHEBI:15378"/>
        <dbReference type="ChEBI" id="CHEBI:57865"/>
        <dbReference type="ChEBI" id="CHEBI:57957"/>
        <dbReference type="ChEBI" id="CHEBI:78847"/>
        <dbReference type="EC" id="3.6.1.54"/>
    </reaction>
</comment>
<keyword evidence="7 10" id="KW-0443">Lipid metabolism</keyword>
<evidence type="ECO:0000256" key="2">
    <source>
        <dbReference type="ARBA" id="ARBA00022516"/>
    </source>
</evidence>
<feature type="binding site" evidence="10">
    <location>
        <position position="130"/>
    </location>
    <ligand>
        <name>substrate</name>
    </ligand>
</feature>
<dbReference type="GO" id="GO:0008758">
    <property type="term" value="F:UDP-2,3-diacylglucosamine hydrolase activity"/>
    <property type="evidence" value="ECO:0007669"/>
    <property type="project" value="UniProtKB-UniRule"/>
</dbReference>
<comment type="similarity">
    <text evidence="10">Belongs to the LpxH family.</text>
</comment>
<evidence type="ECO:0000313" key="12">
    <source>
        <dbReference type="EMBL" id="SJZ37607.1"/>
    </source>
</evidence>
<comment type="subcellular location">
    <subcellularLocation>
        <location evidence="10">Cell inner membrane</location>
        <topology evidence="10">Peripheral membrane protein</topology>
        <orientation evidence="10">Cytoplasmic side</orientation>
    </subcellularLocation>
</comment>
<feature type="binding site" evidence="10">
    <location>
        <position position="203"/>
    </location>
    <ligand>
        <name>Mn(2+)</name>
        <dbReference type="ChEBI" id="CHEBI:29035"/>
        <label>2</label>
    </ligand>
</feature>
<keyword evidence="6 10" id="KW-0378">Hydrolase</keyword>
<dbReference type="PANTHER" id="PTHR34990:SF1">
    <property type="entry name" value="UDP-2,3-DIACYLGLUCOSAMINE HYDROLASE"/>
    <property type="match status" value="1"/>
</dbReference>
<comment type="caution">
    <text evidence="10">Lacks conserved residue(s) required for the propagation of feature annotation.</text>
</comment>
<feature type="binding site" evidence="10">
    <location>
        <position position="16"/>
    </location>
    <ligand>
        <name>Mn(2+)</name>
        <dbReference type="ChEBI" id="CHEBI:29035"/>
        <label>1</label>
    </ligand>
</feature>
<keyword evidence="13" id="KW-1185">Reference proteome</keyword>
<evidence type="ECO:0000256" key="3">
    <source>
        <dbReference type="ARBA" id="ARBA00022519"/>
    </source>
</evidence>
<evidence type="ECO:0000259" key="11">
    <source>
        <dbReference type="Pfam" id="PF00149"/>
    </source>
</evidence>
<feature type="binding site" evidence="10">
    <location>
        <position position="205"/>
    </location>
    <ligand>
        <name>Mn(2+)</name>
        <dbReference type="ChEBI" id="CHEBI:29035"/>
        <label>1</label>
    </ligand>
</feature>
<evidence type="ECO:0000256" key="1">
    <source>
        <dbReference type="ARBA" id="ARBA00022475"/>
    </source>
</evidence>
<dbReference type="Pfam" id="PF00149">
    <property type="entry name" value="Metallophos"/>
    <property type="match status" value="1"/>
</dbReference>
<feature type="binding site" evidence="10">
    <location>
        <position position="175"/>
    </location>
    <ligand>
        <name>substrate</name>
    </ligand>
</feature>
<dbReference type="GO" id="GO:0005737">
    <property type="term" value="C:cytoplasm"/>
    <property type="evidence" value="ECO:0007669"/>
    <property type="project" value="InterPro"/>
</dbReference>
<dbReference type="EMBL" id="FUXB01000001">
    <property type="protein sequence ID" value="SJZ37607.1"/>
    <property type="molecule type" value="Genomic_DNA"/>
</dbReference>
<dbReference type="CDD" id="cd07398">
    <property type="entry name" value="MPP_YbbF-LpxH"/>
    <property type="match status" value="1"/>
</dbReference>
<feature type="binding site" evidence="10">
    <location>
        <position position="18"/>
    </location>
    <ligand>
        <name>Mn(2+)</name>
        <dbReference type="ChEBI" id="CHEBI:29035"/>
        <label>1</label>
    </ligand>
</feature>
<feature type="binding site" evidence="10">
    <location>
        <begin position="87"/>
        <end position="88"/>
    </location>
    <ligand>
        <name>substrate</name>
    </ligand>
</feature>
<organism evidence="12 13">
    <name type="scientific">Vibrio cincinnatiensis DSM 19608</name>
    <dbReference type="NCBI Taxonomy" id="1123491"/>
    <lineage>
        <taxon>Bacteria</taxon>
        <taxon>Pseudomonadati</taxon>
        <taxon>Pseudomonadota</taxon>
        <taxon>Gammaproteobacteria</taxon>
        <taxon>Vibrionales</taxon>
        <taxon>Vibrionaceae</taxon>
        <taxon>Vibrio</taxon>
    </lineage>
</organism>
<reference evidence="13" key="1">
    <citation type="submission" date="2017-02" db="EMBL/GenBank/DDBJ databases">
        <authorList>
            <person name="Varghese N."/>
            <person name="Submissions S."/>
        </authorList>
    </citation>
    <scope>NUCLEOTIDE SEQUENCE [LARGE SCALE GENOMIC DNA]</scope>
    <source>
        <strain evidence="13">DSM 19608</strain>
    </source>
</reference>
<evidence type="ECO:0000256" key="10">
    <source>
        <dbReference type="HAMAP-Rule" id="MF_00575"/>
    </source>
</evidence>
<evidence type="ECO:0000256" key="4">
    <source>
        <dbReference type="ARBA" id="ARBA00022556"/>
    </source>
</evidence>
<keyword evidence="3 10" id="KW-0997">Cell inner membrane</keyword>
<comment type="pathway">
    <text evidence="10">Glycolipid biosynthesis; lipid IV(A) biosynthesis; lipid IV(A) from (3R)-3-hydroxytetradecanoyl-[acyl-carrier-protein] and UDP-N-acetyl-alpha-D-glucosamine: step 4/6.</text>
</comment>
<dbReference type="GO" id="GO:0009245">
    <property type="term" value="P:lipid A biosynthetic process"/>
    <property type="evidence" value="ECO:0007669"/>
    <property type="project" value="UniProtKB-UniRule"/>
</dbReference>
<dbReference type="HAMAP" id="MF_00575">
    <property type="entry name" value="LpxH"/>
    <property type="match status" value="1"/>
</dbReference>
<feature type="binding site" evidence="10">
    <location>
        <position position="49"/>
    </location>
    <ligand>
        <name>Mn(2+)</name>
        <dbReference type="ChEBI" id="CHEBI:29035"/>
        <label>2</label>
    </ligand>
</feature>
<dbReference type="AlphaFoldDB" id="A0A1T4K5K0"/>
<feature type="binding site" evidence="10">
    <location>
        <position position="49"/>
    </location>
    <ligand>
        <name>Mn(2+)</name>
        <dbReference type="ChEBI" id="CHEBI:29035"/>
        <label>1</label>
    </ligand>
</feature>
<keyword evidence="1 10" id="KW-1003">Cell membrane</keyword>
<dbReference type="InterPro" id="IPR004843">
    <property type="entry name" value="Calcineurin-like_PHP"/>
</dbReference>
<feature type="binding site" evidence="10">
    <location>
        <position position="203"/>
    </location>
    <ligand>
        <name>substrate</name>
    </ligand>
</feature>
<sequence length="247" mass="28593">MKHSTNVLMHTLFISDLHLSPVRPDITQCFSQFMRTEARQADALYVLGDLFDFWIGDDDPTPFAQQIKSEFQQLTASGVPCFFIHGNRDFLIGQRFAKETGVTLLEQETVIDLYGTPTVILHGDTLCIEDVRYLAFRAKVHKPWLQWIFNRLPYVLKKRIVKRVQSDIRSDKEQKTMAIMDVTPSEVLQVMKKHHVDLMIHGHTHRPAIHHLMESDNKVRIVLGDWYSQGSILSYSPQGYKLESRSL</sequence>
<evidence type="ECO:0000256" key="8">
    <source>
        <dbReference type="ARBA" id="ARBA00023136"/>
    </source>
</evidence>
<comment type="function">
    <text evidence="10">Hydrolyzes the pyrophosphate bond of UDP-2,3-diacylglucosamine to yield 2,3-diacylglucosamine 1-phosphate (lipid X) and UMP by catalyzing the attack of water at the alpha-P atom. Involved in the biosynthesis of lipid A, a phosphorylated glycolipid that anchors the lipopolysaccharide to the outer membrane of the cell.</text>
</comment>